<dbReference type="Gene3D" id="2.60.120.10">
    <property type="entry name" value="Jelly Rolls"/>
    <property type="match status" value="1"/>
</dbReference>
<keyword evidence="2" id="KW-0238">DNA-binding</keyword>
<proteinExistence type="predicted"/>
<dbReference type="STRING" id="349215.A11S_836"/>
<dbReference type="InterPro" id="IPR036388">
    <property type="entry name" value="WH-like_DNA-bd_sf"/>
</dbReference>
<reference evidence="6 7" key="1">
    <citation type="journal article" date="2013" name="ISME J.">
        <title>By their genes ye shall know them: genomic signatures of predatory bacteria.</title>
        <authorList>
            <person name="Pasternak Z."/>
            <person name="Pietrokovski S."/>
            <person name="Rotem O."/>
            <person name="Gophna U."/>
            <person name="Lurie-Weinberger M.N."/>
            <person name="Jurkevitch E."/>
        </authorList>
    </citation>
    <scope>NUCLEOTIDE SEQUENCE [LARGE SCALE GENOMIC DNA]</scope>
    <source>
        <strain evidence="6">EPB</strain>
    </source>
</reference>
<keyword evidence="3" id="KW-0804">Transcription</keyword>
<feature type="domain" description="HTH crp-type" evidence="5">
    <location>
        <begin position="147"/>
        <end position="218"/>
    </location>
</feature>
<dbReference type="InterPro" id="IPR050397">
    <property type="entry name" value="Env_Response_Regulators"/>
</dbReference>
<dbReference type="PANTHER" id="PTHR24567:SF74">
    <property type="entry name" value="HTH-TYPE TRANSCRIPTIONAL REGULATOR ARCR"/>
    <property type="match status" value="1"/>
</dbReference>
<organism evidence="6 7">
    <name type="scientific">Micavibrio aeruginosavorus EPB</name>
    <dbReference type="NCBI Taxonomy" id="349215"/>
    <lineage>
        <taxon>Bacteria</taxon>
        <taxon>Pseudomonadati</taxon>
        <taxon>Bdellovibrionota</taxon>
        <taxon>Bdellovibrionia</taxon>
        <taxon>Bdellovibrionales</taxon>
        <taxon>Pseudobdellovibrionaceae</taxon>
        <taxon>Micavibrio</taxon>
    </lineage>
</organism>
<dbReference type="SMART" id="SM00100">
    <property type="entry name" value="cNMP"/>
    <property type="match status" value="1"/>
</dbReference>
<dbReference type="InterPro" id="IPR036390">
    <property type="entry name" value="WH_DNA-bd_sf"/>
</dbReference>
<dbReference type="Pfam" id="PF13545">
    <property type="entry name" value="HTH_Crp_2"/>
    <property type="match status" value="1"/>
</dbReference>
<dbReference type="CDD" id="cd00038">
    <property type="entry name" value="CAP_ED"/>
    <property type="match status" value="1"/>
</dbReference>
<gene>
    <name evidence="6" type="ORF">A11S_836</name>
</gene>
<evidence type="ECO:0000256" key="1">
    <source>
        <dbReference type="ARBA" id="ARBA00023015"/>
    </source>
</evidence>
<dbReference type="OrthoDB" id="190787at2"/>
<evidence type="ECO:0000256" key="2">
    <source>
        <dbReference type="ARBA" id="ARBA00023125"/>
    </source>
</evidence>
<dbReference type="EMBL" id="CP003538">
    <property type="protein sequence ID" value="AGH97659.1"/>
    <property type="molecule type" value="Genomic_DNA"/>
</dbReference>
<dbReference type="RefSeq" id="WP_015467208.1">
    <property type="nucleotide sequence ID" value="NC_020812.1"/>
</dbReference>
<dbReference type="SMART" id="SM00419">
    <property type="entry name" value="HTH_CRP"/>
    <property type="match status" value="1"/>
</dbReference>
<dbReference type="AlphaFoldDB" id="M4VWT6"/>
<evidence type="ECO:0000259" key="5">
    <source>
        <dbReference type="PROSITE" id="PS51063"/>
    </source>
</evidence>
<dbReference type="HOGENOM" id="CLU_075053_4_0_5"/>
<evidence type="ECO:0000256" key="3">
    <source>
        <dbReference type="ARBA" id="ARBA00023163"/>
    </source>
</evidence>
<dbReference type="KEGG" id="man:A11S_836"/>
<dbReference type="InterPro" id="IPR012318">
    <property type="entry name" value="HTH_CRP"/>
</dbReference>
<dbReference type="PANTHER" id="PTHR24567">
    <property type="entry name" value="CRP FAMILY TRANSCRIPTIONAL REGULATORY PROTEIN"/>
    <property type="match status" value="1"/>
</dbReference>
<dbReference type="Proteomes" id="UP000011932">
    <property type="component" value="Chromosome"/>
</dbReference>
<evidence type="ECO:0000313" key="6">
    <source>
        <dbReference type="EMBL" id="AGH97659.1"/>
    </source>
</evidence>
<dbReference type="PROSITE" id="PS51063">
    <property type="entry name" value="HTH_CRP_2"/>
    <property type="match status" value="1"/>
</dbReference>
<dbReference type="PROSITE" id="PS50042">
    <property type="entry name" value="CNMP_BINDING_3"/>
    <property type="match status" value="1"/>
</dbReference>
<dbReference type="SUPFAM" id="SSF51206">
    <property type="entry name" value="cAMP-binding domain-like"/>
    <property type="match status" value="1"/>
</dbReference>
<protein>
    <submittedName>
        <fullName evidence="6">Transcriptional regulator, Crp/Fnr family</fullName>
    </submittedName>
</protein>
<dbReference type="GO" id="GO:0005829">
    <property type="term" value="C:cytosol"/>
    <property type="evidence" value="ECO:0007669"/>
    <property type="project" value="TreeGrafter"/>
</dbReference>
<evidence type="ECO:0000259" key="4">
    <source>
        <dbReference type="PROSITE" id="PS50042"/>
    </source>
</evidence>
<accession>M4VWT6</accession>
<dbReference type="Pfam" id="PF00027">
    <property type="entry name" value="cNMP_binding"/>
    <property type="match status" value="1"/>
</dbReference>
<dbReference type="GO" id="GO:0003677">
    <property type="term" value="F:DNA binding"/>
    <property type="evidence" value="ECO:0007669"/>
    <property type="project" value="UniProtKB-KW"/>
</dbReference>
<dbReference type="SUPFAM" id="SSF46785">
    <property type="entry name" value="Winged helix' DNA-binding domain"/>
    <property type="match status" value="1"/>
</dbReference>
<dbReference type="Gene3D" id="1.10.10.10">
    <property type="entry name" value="Winged helix-like DNA-binding domain superfamily/Winged helix DNA-binding domain"/>
    <property type="match status" value="1"/>
</dbReference>
<dbReference type="InterPro" id="IPR014710">
    <property type="entry name" value="RmlC-like_jellyroll"/>
</dbReference>
<dbReference type="InterPro" id="IPR000595">
    <property type="entry name" value="cNMP-bd_dom"/>
</dbReference>
<dbReference type="InterPro" id="IPR018490">
    <property type="entry name" value="cNMP-bd_dom_sf"/>
</dbReference>
<name>M4VWT6_9BACT</name>
<keyword evidence="1" id="KW-0805">Transcription regulation</keyword>
<sequence length="233" mass="26669">MNLAHTLKKASLFQNFDSESLEQLAEFCHEKTYPKGRDLFIMGDKADAFFIILQGWVKLYRPTRDGEETIIHVFGPGESFAEAAVFNDSKTYPVNAQAIEDTIVAEIPRNFFVHKIEADSRFALRMLAAIAARQHYLVQQLEQVTTRTAPQRIGTFLIRFCRKEKHEHEGWLVDLPYDKSVISTRLNIKPETFSRALAKLEPYGVHIQGRHIIVKDLKKLADFCDVSAQDTPC</sequence>
<feature type="domain" description="Cyclic nucleotide-binding" evidence="4">
    <location>
        <begin position="12"/>
        <end position="112"/>
    </location>
</feature>
<evidence type="ECO:0000313" key="7">
    <source>
        <dbReference type="Proteomes" id="UP000011932"/>
    </source>
</evidence>
<dbReference type="GO" id="GO:0003700">
    <property type="term" value="F:DNA-binding transcription factor activity"/>
    <property type="evidence" value="ECO:0007669"/>
    <property type="project" value="TreeGrafter"/>
</dbReference>